<dbReference type="AlphaFoldDB" id="A0A158KS95"/>
<protein>
    <submittedName>
        <fullName evidence="3">Lipoprotein</fullName>
    </submittedName>
</protein>
<dbReference type="Pfam" id="PF04366">
    <property type="entry name" value="Ysc84"/>
    <property type="match status" value="1"/>
</dbReference>
<feature type="chain" id="PRO_5011118792" evidence="1">
    <location>
        <begin position="25"/>
        <end position="192"/>
    </location>
</feature>
<evidence type="ECO:0000313" key="3">
    <source>
        <dbReference type="EMBL" id="SAL83845.1"/>
    </source>
</evidence>
<comment type="caution">
    <text evidence="3">The sequence shown here is derived from an EMBL/GenBank/DDBJ whole genome shotgun (WGS) entry which is preliminary data.</text>
</comment>
<name>A0A158KS95_9BURK</name>
<organism evidence="3 4">
    <name type="scientific">Caballeronia choica</name>
    <dbReference type="NCBI Taxonomy" id="326476"/>
    <lineage>
        <taxon>Bacteria</taxon>
        <taxon>Pseudomonadati</taxon>
        <taxon>Pseudomonadota</taxon>
        <taxon>Betaproteobacteria</taxon>
        <taxon>Burkholderiales</taxon>
        <taxon>Burkholderiaceae</taxon>
        <taxon>Caballeronia</taxon>
    </lineage>
</organism>
<accession>A0A158KS95</accession>
<dbReference type="InterPro" id="IPR007461">
    <property type="entry name" value="Ysc84_actin-binding"/>
</dbReference>
<sequence length="192" mass="20161">MFNGCAHPALAMAALVAMVPAAFAGQDASAGQSLAAMLQQTDADAGAALEGIYTKAPDSRELISSANGVLIFPDVRAGGAVLGVEYGRGVLCVPGAPNQYYNARTATIGARLGYESESVILVFLIKDSLDRFRESKSWTVGVDRSVALFKVGKSGQFDTNTARHAIMGFVDTKEALMFDLSLVGTYFSKAPV</sequence>
<keyword evidence="1" id="KW-0732">Signal</keyword>
<keyword evidence="3" id="KW-0449">Lipoprotein</keyword>
<feature type="signal peptide" evidence="1">
    <location>
        <begin position="1"/>
        <end position="24"/>
    </location>
</feature>
<evidence type="ECO:0000259" key="2">
    <source>
        <dbReference type="Pfam" id="PF04366"/>
    </source>
</evidence>
<gene>
    <name evidence="3" type="ORF">AWB68_07070</name>
</gene>
<reference evidence="3" key="1">
    <citation type="submission" date="2016-01" db="EMBL/GenBank/DDBJ databases">
        <authorList>
            <person name="Peeters C."/>
        </authorList>
    </citation>
    <scope>NUCLEOTIDE SEQUENCE [LARGE SCALE GENOMIC DNA]</scope>
    <source>
        <strain evidence="3">LMG 22940</strain>
    </source>
</reference>
<feature type="domain" description="Ysc84 actin-binding" evidence="2">
    <location>
        <begin position="105"/>
        <end position="188"/>
    </location>
</feature>
<evidence type="ECO:0000256" key="1">
    <source>
        <dbReference type="SAM" id="SignalP"/>
    </source>
</evidence>
<keyword evidence="4" id="KW-1185">Reference proteome</keyword>
<evidence type="ECO:0000313" key="4">
    <source>
        <dbReference type="Proteomes" id="UP000054770"/>
    </source>
</evidence>
<proteinExistence type="predicted"/>
<dbReference type="Proteomes" id="UP000054770">
    <property type="component" value="Unassembled WGS sequence"/>
</dbReference>
<dbReference type="EMBL" id="FCON02000146">
    <property type="protein sequence ID" value="SAL83845.1"/>
    <property type="molecule type" value="Genomic_DNA"/>
</dbReference>